<keyword evidence="10 12" id="KW-0472">Membrane</keyword>
<feature type="compositionally biased region" description="Low complexity" evidence="13">
    <location>
        <begin position="116"/>
        <end position="125"/>
    </location>
</feature>
<keyword evidence="5 12" id="KW-1003">Cell membrane</keyword>
<comment type="subcellular location">
    <subcellularLocation>
        <location evidence="1 12">Cell membrane</location>
        <topology evidence="1 12">Multi-pass membrane protein</topology>
    </subcellularLocation>
</comment>
<dbReference type="GO" id="GO:0015450">
    <property type="term" value="F:protein-transporting ATPase activity"/>
    <property type="evidence" value="ECO:0007669"/>
    <property type="project" value="UniProtKB-UniRule"/>
</dbReference>
<keyword evidence="7 12" id="KW-0653">Protein transport</keyword>
<dbReference type="RefSeq" id="WP_161391602.1">
    <property type="nucleotide sequence ID" value="NZ_JBHSCP010000001.1"/>
</dbReference>
<dbReference type="InterPro" id="IPR004692">
    <property type="entry name" value="SecG"/>
</dbReference>
<keyword evidence="9 12" id="KW-0811">Translocation</keyword>
<keyword evidence="15" id="KW-1185">Reference proteome</keyword>
<evidence type="ECO:0000313" key="14">
    <source>
        <dbReference type="EMBL" id="MXO99920.1"/>
    </source>
</evidence>
<dbReference type="AlphaFoldDB" id="A0A6I4TXG3"/>
<accession>A0A6I4TXG3</accession>
<evidence type="ECO:0000256" key="8">
    <source>
        <dbReference type="ARBA" id="ARBA00022989"/>
    </source>
</evidence>
<keyword evidence="4 12" id="KW-0813">Transport</keyword>
<dbReference type="GO" id="GO:0065002">
    <property type="term" value="P:intracellular protein transmembrane transport"/>
    <property type="evidence" value="ECO:0007669"/>
    <property type="project" value="TreeGrafter"/>
</dbReference>
<comment type="function">
    <text evidence="11 12">Involved in protein export. Participates in an early event of protein translocation.</text>
</comment>
<evidence type="ECO:0000256" key="11">
    <source>
        <dbReference type="ARBA" id="ARBA00025182"/>
    </source>
</evidence>
<evidence type="ECO:0000256" key="13">
    <source>
        <dbReference type="SAM" id="MobiDB-lite"/>
    </source>
</evidence>
<evidence type="ECO:0000256" key="2">
    <source>
        <dbReference type="ARBA" id="ARBA00008445"/>
    </source>
</evidence>
<dbReference type="GO" id="GO:0009306">
    <property type="term" value="P:protein secretion"/>
    <property type="evidence" value="ECO:0007669"/>
    <property type="project" value="UniProtKB-UniRule"/>
</dbReference>
<keyword evidence="8 12" id="KW-1133">Transmembrane helix</keyword>
<evidence type="ECO:0000256" key="1">
    <source>
        <dbReference type="ARBA" id="ARBA00004651"/>
    </source>
</evidence>
<dbReference type="GO" id="GO:0005886">
    <property type="term" value="C:plasma membrane"/>
    <property type="evidence" value="ECO:0007669"/>
    <property type="project" value="UniProtKB-SubCell"/>
</dbReference>
<evidence type="ECO:0000256" key="9">
    <source>
        <dbReference type="ARBA" id="ARBA00023010"/>
    </source>
</evidence>
<protein>
    <recommendedName>
        <fullName evidence="3 12">Protein-export membrane protein SecG</fullName>
    </recommendedName>
</protein>
<dbReference type="EMBL" id="WTYJ01000002">
    <property type="protein sequence ID" value="MXO99920.1"/>
    <property type="molecule type" value="Genomic_DNA"/>
</dbReference>
<reference evidence="14 15" key="1">
    <citation type="submission" date="2019-12" db="EMBL/GenBank/DDBJ databases">
        <title>Genomic-based taxomic classification of the family Erythrobacteraceae.</title>
        <authorList>
            <person name="Xu L."/>
        </authorList>
    </citation>
    <scope>NUCLEOTIDE SEQUENCE [LARGE SCALE GENOMIC DNA]</scope>
    <source>
        <strain evidence="14 15">S36</strain>
    </source>
</reference>
<keyword evidence="6 12" id="KW-0812">Transmembrane</keyword>
<dbReference type="PANTHER" id="PTHR34182">
    <property type="entry name" value="PROTEIN-EXPORT MEMBRANE PROTEIN SECG"/>
    <property type="match status" value="1"/>
</dbReference>
<comment type="similarity">
    <text evidence="2 12">Belongs to the SecG family.</text>
</comment>
<name>A0A6I4TXG3_9SPHN</name>
<evidence type="ECO:0000313" key="15">
    <source>
        <dbReference type="Proteomes" id="UP000469430"/>
    </source>
</evidence>
<evidence type="ECO:0000256" key="3">
    <source>
        <dbReference type="ARBA" id="ARBA00017876"/>
    </source>
</evidence>
<dbReference type="Proteomes" id="UP000469430">
    <property type="component" value="Unassembled WGS sequence"/>
</dbReference>
<dbReference type="Pfam" id="PF03840">
    <property type="entry name" value="SecG"/>
    <property type="match status" value="1"/>
</dbReference>
<feature type="transmembrane region" description="Helical" evidence="12">
    <location>
        <begin position="6"/>
        <end position="24"/>
    </location>
</feature>
<evidence type="ECO:0000256" key="4">
    <source>
        <dbReference type="ARBA" id="ARBA00022448"/>
    </source>
</evidence>
<sequence length="140" mass="13752">MSLFYFLTVLQAIVAAALVGVILMQRSEGGGLGVGGGGSPGGLMSARGAADFLTRTTKWLAVAFVVLAIMLAAVAVNSTSGRELDDSLNRNVAPVQQDPLAPASASPAPGAPAPTAPAGEAAPATQVSPATGDPLADVAQ</sequence>
<feature type="transmembrane region" description="Helical" evidence="12">
    <location>
        <begin position="59"/>
        <end position="76"/>
    </location>
</feature>
<proteinExistence type="inferred from homology"/>
<gene>
    <name evidence="14" type="primary">secG</name>
    <name evidence="14" type="ORF">GRI97_13075</name>
</gene>
<dbReference type="PRINTS" id="PR01651">
    <property type="entry name" value="SECGEXPORT"/>
</dbReference>
<dbReference type="PANTHER" id="PTHR34182:SF1">
    <property type="entry name" value="PROTEIN-EXPORT MEMBRANE PROTEIN SECG"/>
    <property type="match status" value="1"/>
</dbReference>
<evidence type="ECO:0000256" key="7">
    <source>
        <dbReference type="ARBA" id="ARBA00022927"/>
    </source>
</evidence>
<evidence type="ECO:0000256" key="5">
    <source>
        <dbReference type="ARBA" id="ARBA00022475"/>
    </source>
</evidence>
<feature type="region of interest" description="Disordered" evidence="13">
    <location>
        <begin position="81"/>
        <end position="140"/>
    </location>
</feature>
<comment type="caution">
    <text evidence="14">The sequence shown here is derived from an EMBL/GenBank/DDBJ whole genome shotgun (WGS) entry which is preliminary data.</text>
</comment>
<evidence type="ECO:0000256" key="12">
    <source>
        <dbReference type="RuleBase" id="RU365087"/>
    </source>
</evidence>
<evidence type="ECO:0000256" key="6">
    <source>
        <dbReference type="ARBA" id="ARBA00022692"/>
    </source>
</evidence>
<dbReference type="GO" id="GO:0043952">
    <property type="term" value="P:protein transport by the Sec complex"/>
    <property type="evidence" value="ECO:0007669"/>
    <property type="project" value="TreeGrafter"/>
</dbReference>
<dbReference type="NCBIfam" id="TIGR00810">
    <property type="entry name" value="secG"/>
    <property type="match status" value="1"/>
</dbReference>
<organism evidence="14 15">
    <name type="scientific">Croceibacterium xixiisoli</name>
    <dbReference type="NCBI Taxonomy" id="1476466"/>
    <lineage>
        <taxon>Bacteria</taxon>
        <taxon>Pseudomonadati</taxon>
        <taxon>Pseudomonadota</taxon>
        <taxon>Alphaproteobacteria</taxon>
        <taxon>Sphingomonadales</taxon>
        <taxon>Erythrobacteraceae</taxon>
        <taxon>Croceibacterium</taxon>
    </lineage>
</organism>
<evidence type="ECO:0000256" key="10">
    <source>
        <dbReference type="ARBA" id="ARBA00023136"/>
    </source>
</evidence>